<reference evidence="1 2" key="1">
    <citation type="submission" date="2018-03" db="EMBL/GenBank/DDBJ databases">
        <title>Brevisbacillus phylogenomics.</title>
        <authorList>
            <person name="Dunlap C."/>
        </authorList>
    </citation>
    <scope>NUCLEOTIDE SEQUENCE [LARGE SCALE GENOMIC DNA]</scope>
    <source>
        <strain evidence="1 2">NRRL B-41110</strain>
    </source>
</reference>
<gene>
    <name evidence="1" type="ORF">C7R92_23900</name>
</gene>
<sequence>MSNAVKAIIDKHQYNQDIKKYSNRHFFGDHSIFAKINSKKEVEIAENTVATKIKMYDKTYPLVREDIEDLERAVGRFEISVKKVIQCYGMSDFDYSAEELQALIDKVFDFYNEVQRIDFRRVCQD</sequence>
<dbReference type="GeneID" id="95753141"/>
<evidence type="ECO:0008006" key="3">
    <source>
        <dbReference type="Google" id="ProtNLM"/>
    </source>
</evidence>
<accession>A0ABX5FME0</accession>
<evidence type="ECO:0000313" key="2">
    <source>
        <dbReference type="Proteomes" id="UP000241645"/>
    </source>
</evidence>
<dbReference type="RefSeq" id="WP_106835893.1">
    <property type="nucleotide sequence ID" value="NZ_JARMEW010000063.1"/>
</dbReference>
<comment type="caution">
    <text evidence="1">The sequence shown here is derived from an EMBL/GenBank/DDBJ whole genome shotgun (WGS) entry which is preliminary data.</text>
</comment>
<keyword evidence="2" id="KW-1185">Reference proteome</keyword>
<dbReference type="EMBL" id="PXZO01000051">
    <property type="protein sequence ID" value="PSK06333.1"/>
    <property type="molecule type" value="Genomic_DNA"/>
</dbReference>
<organism evidence="1 2">
    <name type="scientific">Brevibacillus porteri</name>
    <dbReference type="NCBI Taxonomy" id="2126350"/>
    <lineage>
        <taxon>Bacteria</taxon>
        <taxon>Bacillati</taxon>
        <taxon>Bacillota</taxon>
        <taxon>Bacilli</taxon>
        <taxon>Bacillales</taxon>
        <taxon>Paenibacillaceae</taxon>
        <taxon>Brevibacillus</taxon>
    </lineage>
</organism>
<name>A0ABX5FME0_9BACL</name>
<protein>
    <recommendedName>
        <fullName evidence="3">Phage protein</fullName>
    </recommendedName>
</protein>
<proteinExistence type="predicted"/>
<dbReference type="Proteomes" id="UP000241645">
    <property type="component" value="Unassembled WGS sequence"/>
</dbReference>
<evidence type="ECO:0000313" key="1">
    <source>
        <dbReference type="EMBL" id="PSK06333.1"/>
    </source>
</evidence>